<keyword evidence="2" id="KW-1185">Reference proteome</keyword>
<dbReference type="OrthoDB" id="7030114at2"/>
<accession>A0A2G8THN7</accession>
<dbReference type="RefSeq" id="WP_099788338.1">
    <property type="nucleotide sequence ID" value="NZ_JBHLYV010000031.1"/>
</dbReference>
<dbReference type="InterPro" id="IPR022037">
    <property type="entry name" value="DUF3606"/>
</dbReference>
<comment type="caution">
    <text evidence="1">The sequence shown here is derived from an EMBL/GenBank/DDBJ whole genome shotgun (WGS) entry which is preliminary data.</text>
</comment>
<evidence type="ECO:0000313" key="2">
    <source>
        <dbReference type="Proteomes" id="UP000230390"/>
    </source>
</evidence>
<dbReference type="Pfam" id="PF12244">
    <property type="entry name" value="DUF3606"/>
    <property type="match status" value="1"/>
</dbReference>
<gene>
    <name evidence="1" type="ORF">CR105_09230</name>
</gene>
<dbReference type="AlphaFoldDB" id="A0A2G8THN7"/>
<proteinExistence type="predicted"/>
<protein>
    <submittedName>
        <fullName evidence="1">DUF3606 domain-containing protein</fullName>
    </submittedName>
</protein>
<reference evidence="1 2" key="1">
    <citation type="submission" date="2017-10" db="EMBL/GenBank/DDBJ databases">
        <title>Massilia psychrophilum sp. nov., a novel purple-pigmented bacterium isolated from Tianshan glacier, Xinjiang Municipality, China.</title>
        <authorList>
            <person name="Wang H."/>
        </authorList>
    </citation>
    <scope>NUCLEOTIDE SEQUENCE [LARGE SCALE GENOMIC DNA]</scope>
    <source>
        <strain evidence="1 2">JCM 30074</strain>
    </source>
</reference>
<sequence>MSENLPSQPVPDRSIYLHEEMEVAYWMKELGVSRDQLRDAVQQAGTGATAVRNLLGLH</sequence>
<evidence type="ECO:0000313" key="1">
    <source>
        <dbReference type="EMBL" id="PIL45545.1"/>
    </source>
</evidence>
<name>A0A2G8THN7_9BURK</name>
<dbReference type="Proteomes" id="UP000230390">
    <property type="component" value="Unassembled WGS sequence"/>
</dbReference>
<dbReference type="EMBL" id="PDOC01000004">
    <property type="protein sequence ID" value="PIL45545.1"/>
    <property type="molecule type" value="Genomic_DNA"/>
</dbReference>
<organism evidence="1 2">
    <name type="scientific">Massilia eurypsychrophila</name>
    <dbReference type="NCBI Taxonomy" id="1485217"/>
    <lineage>
        <taxon>Bacteria</taxon>
        <taxon>Pseudomonadati</taxon>
        <taxon>Pseudomonadota</taxon>
        <taxon>Betaproteobacteria</taxon>
        <taxon>Burkholderiales</taxon>
        <taxon>Oxalobacteraceae</taxon>
        <taxon>Telluria group</taxon>
        <taxon>Massilia</taxon>
    </lineage>
</organism>